<proteinExistence type="predicted"/>
<name>A4TYZ8_9PROT</name>
<gene>
    <name evidence="1" type="ORF">MGR_1512</name>
</gene>
<reference evidence="1" key="1">
    <citation type="journal article" date="2007" name="J. Bacteriol.">
        <title>Comparative genome analysis of four magnetotactic bacteria reveals a complex set of group-specific genes implicated in magnetosome biomineralization and function.</title>
        <authorList>
            <person name="Richter M."/>
            <person name="Kube M."/>
            <person name="Bazylinski D.A."/>
            <person name="Lombardot T."/>
            <person name="Gloeckner F.O."/>
            <person name="Reinhardt R."/>
            <person name="Schueler D."/>
        </authorList>
    </citation>
    <scope>NUCLEOTIDE SEQUENCE</scope>
    <source>
        <strain evidence="1">MSR-1</strain>
    </source>
</reference>
<dbReference type="AlphaFoldDB" id="A4TYZ8"/>
<organism evidence="1">
    <name type="scientific">Magnetospirillum gryphiswaldense</name>
    <dbReference type="NCBI Taxonomy" id="55518"/>
    <lineage>
        <taxon>Bacteria</taxon>
        <taxon>Pseudomonadati</taxon>
        <taxon>Pseudomonadota</taxon>
        <taxon>Alphaproteobacteria</taxon>
        <taxon>Rhodospirillales</taxon>
        <taxon>Rhodospirillaceae</taxon>
        <taxon>Magnetospirillum</taxon>
    </lineage>
</organism>
<accession>A4TYZ8</accession>
<evidence type="ECO:0000313" key="1">
    <source>
        <dbReference type="EMBL" id="CAM75855.1"/>
    </source>
</evidence>
<protein>
    <submittedName>
        <fullName evidence="1">Uncharacterized protein</fullName>
    </submittedName>
</protein>
<dbReference type="EMBL" id="CU459003">
    <property type="protein sequence ID" value="CAM75855.1"/>
    <property type="molecule type" value="Genomic_DNA"/>
</dbReference>
<sequence length="54" mass="6101">MPLGPTPENEKLWAHRYLAEARYWREHGNRAEAASCLSMARGCLAVATALMRRS</sequence>